<dbReference type="PANTHER" id="PTHR35011">
    <property type="entry name" value="2,3-DIKETO-L-GULONATE TRAP TRANSPORTER SMALL PERMEASE PROTEIN YIAM"/>
    <property type="match status" value="1"/>
</dbReference>
<evidence type="ECO:0000256" key="6">
    <source>
        <dbReference type="ARBA" id="ARBA00022989"/>
    </source>
</evidence>
<dbReference type="PANTHER" id="PTHR35011:SF2">
    <property type="entry name" value="2,3-DIKETO-L-GULONATE TRAP TRANSPORTER SMALL PERMEASE PROTEIN YIAM"/>
    <property type="match status" value="1"/>
</dbReference>
<keyword evidence="3" id="KW-1003">Cell membrane</keyword>
<evidence type="ECO:0000256" key="5">
    <source>
        <dbReference type="ARBA" id="ARBA00022692"/>
    </source>
</evidence>
<accession>A0A1I6T1T7</accession>
<evidence type="ECO:0000256" key="4">
    <source>
        <dbReference type="ARBA" id="ARBA00022519"/>
    </source>
</evidence>
<sequence length="166" mass="17810">MQKVVTVLTAIARIATGLSFAVIIAAVIIQLLGRSGVIDSVVWTEELTRFALLYLAAFGVGLAYRSGDLVNVDIVCEALPGRLPWILRLVSAVITLGFGLMLIKATWLYVSIGARQTAPSLGVRMDFIHASALVTLLAISLFAGLRVAGMLSRRDTGLPEKTEEEL</sequence>
<feature type="domain" description="Tripartite ATP-independent periplasmic transporters DctQ component" evidence="10">
    <location>
        <begin position="23"/>
        <end position="149"/>
    </location>
</feature>
<comment type="subunit">
    <text evidence="9">The complex comprises the extracytoplasmic solute receptor protein and the two transmembrane proteins.</text>
</comment>
<name>A0A1I6T1T7_9RHOB</name>
<dbReference type="STRING" id="311180.SAMN04488050_105226"/>
<feature type="transmembrane region" description="Helical" evidence="9">
    <location>
        <begin position="85"/>
        <end position="107"/>
    </location>
</feature>
<evidence type="ECO:0000256" key="2">
    <source>
        <dbReference type="ARBA" id="ARBA00022448"/>
    </source>
</evidence>
<feature type="transmembrane region" description="Helical" evidence="9">
    <location>
        <begin position="127"/>
        <end position="145"/>
    </location>
</feature>
<proteinExistence type="inferred from homology"/>
<dbReference type="RefSeq" id="WP_092424498.1">
    <property type="nucleotide sequence ID" value="NZ_FNCL01000005.1"/>
</dbReference>
<feature type="transmembrane region" description="Helical" evidence="9">
    <location>
        <begin position="47"/>
        <end position="64"/>
    </location>
</feature>
<evidence type="ECO:0000256" key="9">
    <source>
        <dbReference type="RuleBase" id="RU369079"/>
    </source>
</evidence>
<evidence type="ECO:0000256" key="8">
    <source>
        <dbReference type="ARBA" id="ARBA00038436"/>
    </source>
</evidence>
<keyword evidence="6 9" id="KW-1133">Transmembrane helix</keyword>
<keyword evidence="12" id="KW-1185">Reference proteome</keyword>
<dbReference type="AlphaFoldDB" id="A0A1I6T1T7"/>
<dbReference type="Pfam" id="PF04290">
    <property type="entry name" value="DctQ"/>
    <property type="match status" value="1"/>
</dbReference>
<evidence type="ECO:0000313" key="11">
    <source>
        <dbReference type="EMBL" id="SFS83234.1"/>
    </source>
</evidence>
<gene>
    <name evidence="11" type="ORF">SAMN04488050_105226</name>
</gene>
<dbReference type="InterPro" id="IPR055348">
    <property type="entry name" value="DctQ"/>
</dbReference>
<reference evidence="12" key="1">
    <citation type="submission" date="2016-10" db="EMBL/GenBank/DDBJ databases">
        <authorList>
            <person name="Varghese N."/>
            <person name="Submissions S."/>
        </authorList>
    </citation>
    <scope>NUCLEOTIDE SEQUENCE [LARGE SCALE GENOMIC DNA]</scope>
    <source>
        <strain evidence="12">DSM 26894</strain>
    </source>
</reference>
<evidence type="ECO:0000256" key="1">
    <source>
        <dbReference type="ARBA" id="ARBA00004429"/>
    </source>
</evidence>
<dbReference type="InterPro" id="IPR007387">
    <property type="entry name" value="TRAP_DctQ"/>
</dbReference>
<comment type="function">
    <text evidence="9">Part of the tripartite ATP-independent periplasmic (TRAP) transport system.</text>
</comment>
<keyword evidence="2 9" id="KW-0813">Transport</keyword>
<dbReference type="GO" id="GO:0015740">
    <property type="term" value="P:C4-dicarboxylate transport"/>
    <property type="evidence" value="ECO:0007669"/>
    <property type="project" value="TreeGrafter"/>
</dbReference>
<evidence type="ECO:0000256" key="3">
    <source>
        <dbReference type="ARBA" id="ARBA00022475"/>
    </source>
</evidence>
<comment type="subcellular location">
    <subcellularLocation>
        <location evidence="1 9">Cell inner membrane</location>
        <topology evidence="1 9">Multi-pass membrane protein</topology>
    </subcellularLocation>
</comment>
<evidence type="ECO:0000256" key="7">
    <source>
        <dbReference type="ARBA" id="ARBA00023136"/>
    </source>
</evidence>
<organism evidence="11 12">
    <name type="scientific">Alloyangia pacifica</name>
    <dbReference type="NCBI Taxonomy" id="311180"/>
    <lineage>
        <taxon>Bacteria</taxon>
        <taxon>Pseudomonadati</taxon>
        <taxon>Pseudomonadota</taxon>
        <taxon>Alphaproteobacteria</taxon>
        <taxon>Rhodobacterales</taxon>
        <taxon>Roseobacteraceae</taxon>
        <taxon>Alloyangia</taxon>
    </lineage>
</organism>
<keyword evidence="4 9" id="KW-0997">Cell inner membrane</keyword>
<dbReference type="Proteomes" id="UP000199392">
    <property type="component" value="Unassembled WGS sequence"/>
</dbReference>
<dbReference type="EMBL" id="FOZW01000005">
    <property type="protein sequence ID" value="SFS83234.1"/>
    <property type="molecule type" value="Genomic_DNA"/>
</dbReference>
<dbReference type="GO" id="GO:0005886">
    <property type="term" value="C:plasma membrane"/>
    <property type="evidence" value="ECO:0007669"/>
    <property type="project" value="UniProtKB-SubCell"/>
</dbReference>
<keyword evidence="7 9" id="KW-0472">Membrane</keyword>
<evidence type="ECO:0000313" key="12">
    <source>
        <dbReference type="Proteomes" id="UP000199392"/>
    </source>
</evidence>
<comment type="similarity">
    <text evidence="8 9">Belongs to the TRAP transporter small permease family.</text>
</comment>
<evidence type="ECO:0000259" key="10">
    <source>
        <dbReference type="Pfam" id="PF04290"/>
    </source>
</evidence>
<keyword evidence="5 9" id="KW-0812">Transmembrane</keyword>
<dbReference type="GO" id="GO:0022857">
    <property type="term" value="F:transmembrane transporter activity"/>
    <property type="evidence" value="ECO:0007669"/>
    <property type="project" value="UniProtKB-UniRule"/>
</dbReference>
<protein>
    <recommendedName>
        <fullName evidence="9">TRAP transporter small permease protein</fullName>
    </recommendedName>
</protein>
<feature type="transmembrane region" description="Helical" evidence="9">
    <location>
        <begin position="7"/>
        <end position="32"/>
    </location>
</feature>
<dbReference type="OrthoDB" id="5878939at2"/>